<dbReference type="InterPro" id="IPR011032">
    <property type="entry name" value="GroES-like_sf"/>
</dbReference>
<evidence type="ECO:0000256" key="1">
    <source>
        <dbReference type="ARBA" id="ARBA00022857"/>
    </source>
</evidence>
<dbReference type="PANTHER" id="PTHR48106">
    <property type="entry name" value="QUINONE OXIDOREDUCTASE PIG3-RELATED"/>
    <property type="match status" value="1"/>
</dbReference>
<feature type="domain" description="Enoyl reductase (ER)" evidence="3">
    <location>
        <begin position="11"/>
        <end position="327"/>
    </location>
</feature>
<dbReference type="CDD" id="cd08268">
    <property type="entry name" value="MDR2"/>
    <property type="match status" value="1"/>
</dbReference>
<dbReference type="InterPro" id="IPR013149">
    <property type="entry name" value="ADH-like_C"/>
</dbReference>
<dbReference type="InterPro" id="IPR020843">
    <property type="entry name" value="ER"/>
</dbReference>
<dbReference type="PANTHER" id="PTHR48106:SF18">
    <property type="entry name" value="QUINONE OXIDOREDUCTASE PIG3"/>
    <property type="match status" value="1"/>
</dbReference>
<keyword evidence="2" id="KW-0560">Oxidoreductase</keyword>
<dbReference type="SUPFAM" id="SSF50129">
    <property type="entry name" value="GroES-like"/>
    <property type="match status" value="1"/>
</dbReference>
<accession>A0A071M6Q9</accession>
<name>A0A071M6Q9_9BURK</name>
<dbReference type="GO" id="GO:0070402">
    <property type="term" value="F:NADPH binding"/>
    <property type="evidence" value="ECO:0007669"/>
    <property type="project" value="TreeGrafter"/>
</dbReference>
<dbReference type="Pfam" id="PF00107">
    <property type="entry name" value="ADH_zinc_N"/>
    <property type="match status" value="1"/>
</dbReference>
<dbReference type="SUPFAM" id="SSF51735">
    <property type="entry name" value="NAD(P)-binding Rossmann-fold domains"/>
    <property type="match status" value="1"/>
</dbReference>
<dbReference type="Gene3D" id="3.40.50.720">
    <property type="entry name" value="NAD(P)-binding Rossmann-like Domain"/>
    <property type="match status" value="1"/>
</dbReference>
<dbReference type="InterPro" id="IPR013154">
    <property type="entry name" value="ADH-like_N"/>
</dbReference>
<dbReference type="InterPro" id="IPR036291">
    <property type="entry name" value="NAD(P)-bd_dom_sf"/>
</dbReference>
<dbReference type="EMBL" id="JJOA01000027">
    <property type="protein sequence ID" value="KEA56463.1"/>
    <property type="molecule type" value="Genomic_DNA"/>
</dbReference>
<gene>
    <name evidence="4" type="ORF">DT99_27140</name>
</gene>
<sequence length="329" mass="34961">MARIVTFAEYGAPDVLKIEEVALPEPGPDEIRIAVRAIGLNRAESMWRTGVYVEPVNLPGRLGYESAGVVEAVGENVTHLAVGDEVSTMPAFSMNDYGLYGDHVLAPASAAVKKPSSISFEEAVSIWNPFITPWGAFIESGIVTDKDTVIITAGSSSVGIGAIQVAKLAGAKVIATTRTREKAAQIGMAGADHVVVTDDQDLVAEVERITGGAGATVAFDPVGGPAFPKLIDALAPGGTVMIYGALSDEVTPLPMLRALAKEVVIRGYNLFSITTTPARQAKVARFVYDNLEAGKLTATISKYFRFEQIVDAHRELEKNRHIGRIVVTL</sequence>
<dbReference type="AlphaFoldDB" id="A0A071M6Q9"/>
<evidence type="ECO:0000259" key="3">
    <source>
        <dbReference type="SMART" id="SM00829"/>
    </source>
</evidence>
<evidence type="ECO:0000256" key="2">
    <source>
        <dbReference type="ARBA" id="ARBA00023002"/>
    </source>
</evidence>
<organism evidence="4">
    <name type="scientific">Burkholderia cenocepacia</name>
    <dbReference type="NCBI Taxonomy" id="95486"/>
    <lineage>
        <taxon>Bacteria</taxon>
        <taxon>Pseudomonadati</taxon>
        <taxon>Pseudomonadota</taxon>
        <taxon>Betaproteobacteria</taxon>
        <taxon>Burkholderiales</taxon>
        <taxon>Burkholderiaceae</taxon>
        <taxon>Burkholderia</taxon>
        <taxon>Burkholderia cepacia complex</taxon>
    </lineage>
</organism>
<dbReference type="Gene3D" id="3.90.180.10">
    <property type="entry name" value="Medium-chain alcohol dehydrogenases, catalytic domain"/>
    <property type="match status" value="1"/>
</dbReference>
<reference evidence="4" key="1">
    <citation type="submission" date="2014-04" db="EMBL/GenBank/DDBJ databases">
        <title>In planta biocontrol of soil-borne Fusarium wilt of banana through a plant endophytic bacterium, Burkholderia cenocepacia 869T2.</title>
        <authorList>
            <person name="Ho Y.-N."/>
            <person name="Chiang H.-M."/>
            <person name="Chao C.-P."/>
            <person name="Su C.-C."/>
            <person name="Hsu H.-F."/>
            <person name="Guo C.-T."/>
            <person name="Hsieh J.-L."/>
            <person name="Huang C.-C."/>
        </authorList>
    </citation>
    <scope>NUCLEOTIDE SEQUENCE [LARGE SCALE GENOMIC DNA]</scope>
    <source>
        <strain evidence="4">869T2</strain>
    </source>
</reference>
<proteinExistence type="predicted"/>
<evidence type="ECO:0000313" key="4">
    <source>
        <dbReference type="EMBL" id="KEA56463.1"/>
    </source>
</evidence>
<dbReference type="SMART" id="SM00829">
    <property type="entry name" value="PKS_ER"/>
    <property type="match status" value="1"/>
</dbReference>
<keyword evidence="1" id="KW-0521">NADP</keyword>
<dbReference type="Pfam" id="PF08240">
    <property type="entry name" value="ADH_N"/>
    <property type="match status" value="1"/>
</dbReference>
<dbReference type="GO" id="GO:0016651">
    <property type="term" value="F:oxidoreductase activity, acting on NAD(P)H"/>
    <property type="evidence" value="ECO:0007669"/>
    <property type="project" value="TreeGrafter"/>
</dbReference>
<comment type="caution">
    <text evidence="4">The sequence shown here is derived from an EMBL/GenBank/DDBJ whole genome shotgun (WGS) entry which is preliminary data.</text>
</comment>
<protein>
    <submittedName>
        <fullName evidence="4">NADPH:quinone reductase</fullName>
    </submittedName>
</protein>
<dbReference type="OrthoDB" id="9805883at2"/>